<name>A0ABY8M2S8_9HYPH</name>
<accession>A0ABY8M2S8</accession>
<dbReference type="Proteomes" id="UP001227095">
    <property type="component" value="Chromosome"/>
</dbReference>
<dbReference type="RefSeq" id="WP_227704529.1">
    <property type="nucleotide sequence ID" value="NZ_CP123000.1"/>
</dbReference>
<proteinExistence type="predicted"/>
<reference evidence="1 2" key="1">
    <citation type="submission" date="2023-04" db="EMBL/GenBank/DDBJ databases">
        <title>Neorhizobium petrolearium OS53, complete genome.</title>
        <authorList>
            <person name="Yu T."/>
        </authorList>
    </citation>
    <scope>NUCLEOTIDE SEQUENCE [LARGE SCALE GENOMIC DNA]</scope>
    <source>
        <strain evidence="1 2">OS53</strain>
    </source>
</reference>
<evidence type="ECO:0000313" key="1">
    <source>
        <dbReference type="EMBL" id="WGI67760.1"/>
    </source>
</evidence>
<gene>
    <name evidence="1" type="ORF">QEO92_22685</name>
</gene>
<sequence>MPSGFDTRLSRLEKYAPVVANDDRTSPFPMIRAFVDDNGGRRESESYANATARLLGLSSADLMAYLKDRAEGVNA</sequence>
<keyword evidence="2" id="KW-1185">Reference proteome</keyword>
<dbReference type="EMBL" id="CP123000">
    <property type="protein sequence ID" value="WGI67760.1"/>
    <property type="molecule type" value="Genomic_DNA"/>
</dbReference>
<evidence type="ECO:0000313" key="2">
    <source>
        <dbReference type="Proteomes" id="UP001227095"/>
    </source>
</evidence>
<protein>
    <submittedName>
        <fullName evidence="1">Uncharacterized protein</fullName>
    </submittedName>
</protein>
<organism evidence="1 2">
    <name type="scientific">Neorhizobium petrolearium</name>
    <dbReference type="NCBI Taxonomy" id="515361"/>
    <lineage>
        <taxon>Bacteria</taxon>
        <taxon>Pseudomonadati</taxon>
        <taxon>Pseudomonadota</taxon>
        <taxon>Alphaproteobacteria</taxon>
        <taxon>Hyphomicrobiales</taxon>
        <taxon>Rhizobiaceae</taxon>
        <taxon>Rhizobium/Agrobacterium group</taxon>
        <taxon>Neorhizobium</taxon>
    </lineage>
</organism>